<dbReference type="Gene3D" id="3.40.605.10">
    <property type="entry name" value="Aldehyde Dehydrogenase, Chain A, domain 1"/>
    <property type="match status" value="1"/>
</dbReference>
<accession>A0ABT7A1C2</accession>
<dbReference type="EC" id="1.2.1.-" evidence="4"/>
<dbReference type="InterPro" id="IPR016162">
    <property type="entry name" value="Ald_DH_N"/>
</dbReference>
<dbReference type="InterPro" id="IPR016161">
    <property type="entry name" value="Ald_DH/histidinol_DH"/>
</dbReference>
<evidence type="ECO:0000313" key="5">
    <source>
        <dbReference type="Proteomes" id="UP001214441"/>
    </source>
</evidence>
<dbReference type="Proteomes" id="UP001214441">
    <property type="component" value="Unassembled WGS sequence"/>
</dbReference>
<dbReference type="RefSeq" id="WP_274043247.1">
    <property type="nucleotide sequence ID" value="NZ_JANCPR020000026.1"/>
</dbReference>
<gene>
    <name evidence="4" type="ORF">NMN56_024920</name>
</gene>
<dbReference type="EMBL" id="JANCPR020000026">
    <property type="protein sequence ID" value="MDJ1135143.1"/>
    <property type="molecule type" value="Genomic_DNA"/>
</dbReference>
<evidence type="ECO:0000313" key="4">
    <source>
        <dbReference type="EMBL" id="MDJ1135143.1"/>
    </source>
</evidence>
<dbReference type="SUPFAM" id="SSF53720">
    <property type="entry name" value="ALDH-like"/>
    <property type="match status" value="1"/>
</dbReference>
<dbReference type="PANTHER" id="PTHR42804:SF1">
    <property type="entry name" value="ALDEHYDE DEHYDROGENASE-RELATED"/>
    <property type="match status" value="1"/>
</dbReference>
<dbReference type="GO" id="GO:0016491">
    <property type="term" value="F:oxidoreductase activity"/>
    <property type="evidence" value="ECO:0007669"/>
    <property type="project" value="UniProtKB-KW"/>
</dbReference>
<dbReference type="Gene3D" id="3.40.309.10">
    <property type="entry name" value="Aldehyde Dehydrogenase, Chain A, domain 2"/>
    <property type="match status" value="1"/>
</dbReference>
<proteinExistence type="inferred from homology"/>
<dbReference type="Pfam" id="PF00171">
    <property type="entry name" value="Aldedh"/>
    <property type="match status" value="1"/>
</dbReference>
<keyword evidence="5" id="KW-1185">Reference proteome</keyword>
<dbReference type="InterPro" id="IPR016163">
    <property type="entry name" value="Ald_DH_C"/>
</dbReference>
<evidence type="ECO:0000259" key="3">
    <source>
        <dbReference type="Pfam" id="PF00171"/>
    </source>
</evidence>
<comment type="similarity">
    <text evidence="1">Belongs to the aldehyde dehydrogenase family.</text>
</comment>
<name>A0ABT7A1C2_9ACTN</name>
<evidence type="ECO:0000256" key="1">
    <source>
        <dbReference type="ARBA" id="ARBA00009986"/>
    </source>
</evidence>
<dbReference type="PANTHER" id="PTHR42804">
    <property type="entry name" value="ALDEHYDE DEHYDROGENASE"/>
    <property type="match status" value="1"/>
</dbReference>
<dbReference type="InterPro" id="IPR015590">
    <property type="entry name" value="Aldehyde_DH_dom"/>
</dbReference>
<protein>
    <submittedName>
        <fullName evidence="4">Aldehyde dehydrogenase family protein</fullName>
        <ecNumber evidence="4">1.2.1.-</ecNumber>
    </submittedName>
</protein>
<organism evidence="4 5">
    <name type="scientific">Streptomyces iconiensis</name>
    <dbReference type="NCBI Taxonomy" id="1384038"/>
    <lineage>
        <taxon>Bacteria</taxon>
        <taxon>Bacillati</taxon>
        <taxon>Actinomycetota</taxon>
        <taxon>Actinomycetes</taxon>
        <taxon>Kitasatosporales</taxon>
        <taxon>Streptomycetaceae</taxon>
        <taxon>Streptomyces</taxon>
    </lineage>
</organism>
<reference evidence="4 5" key="1">
    <citation type="submission" date="2023-05" db="EMBL/GenBank/DDBJ databases">
        <title>Streptantibioticus silvisoli sp. nov., acidotolerant actinomycetes 1 from pine litter.</title>
        <authorList>
            <person name="Swiecimska M."/>
            <person name="Golinska P."/>
            <person name="Sangal V."/>
            <person name="Wachnowicz B."/>
            <person name="Goodfellow M."/>
        </authorList>
    </citation>
    <scope>NUCLEOTIDE SEQUENCE [LARGE SCALE GENOMIC DNA]</scope>
    <source>
        <strain evidence="4 5">DSM 42109</strain>
    </source>
</reference>
<comment type="caution">
    <text evidence="4">The sequence shown here is derived from an EMBL/GenBank/DDBJ whole genome shotgun (WGS) entry which is preliminary data.</text>
</comment>
<sequence length="503" mass="54058">MPAMPHAPLYIGGEWIDTDTHYEVRSPATEEVAGTLAKGTREHTERAVAAARAAFDQGTWRDTSPAHRAELLRQVADGLAQRADELARVQSRENGAPVRLAEAVHIGVSLLHLRYLADLADRYEFQRPGPLITPVLAAGAVHREPIGVCAAIVPWNVPLLASVWKIAPALAAGNTVVIKPDEQAPFTVVELVRECERAGLPPGVLNLVTGDGADVGAQLAEHPHVRKVAVTGCTSTGRDVMRRAAGNIKHVSLELGGKGPNIVLDDADLKAAVDGALFACFTYSGQACEAGTRLLLPDSLHDEFVERMIVRAKTLRLSDPLDHDTDLGPVISAQQRDRMLDQITQAQHEGARLALGGGIPAGPRFARGHWIEPTILTDVTSTMRIAQEEVFGPLLAVMRYRTVEEAIEIANGTRYGLSAGVWTANPQAGLDIAEKLEAGQVWINNWHVLPPQYPFGGCKQSGNGREGGPRAIDDYTEEKVVTIGLPSDSEAKSHSLLLGTQEP</sequence>
<evidence type="ECO:0000256" key="2">
    <source>
        <dbReference type="ARBA" id="ARBA00023002"/>
    </source>
</evidence>
<feature type="domain" description="Aldehyde dehydrogenase" evidence="3">
    <location>
        <begin position="15"/>
        <end position="481"/>
    </location>
</feature>
<keyword evidence="2 4" id="KW-0560">Oxidoreductase</keyword>